<feature type="chain" id="PRO_5046776379" evidence="1">
    <location>
        <begin position="25"/>
        <end position="178"/>
    </location>
</feature>
<evidence type="ECO:0000256" key="1">
    <source>
        <dbReference type="SAM" id="SignalP"/>
    </source>
</evidence>
<evidence type="ECO:0000313" key="3">
    <source>
        <dbReference type="Proteomes" id="UP000613075"/>
    </source>
</evidence>
<accession>A0ABR9SW36</accession>
<organism evidence="2 3">
    <name type="scientific">Pseudomonas cyclaminis</name>
    <dbReference type="NCBI Taxonomy" id="2781239"/>
    <lineage>
        <taxon>Bacteria</taxon>
        <taxon>Pseudomonadati</taxon>
        <taxon>Pseudomonadota</taxon>
        <taxon>Gammaproteobacteria</taxon>
        <taxon>Pseudomonadales</taxon>
        <taxon>Pseudomonadaceae</taxon>
        <taxon>Pseudomonas</taxon>
    </lineage>
</organism>
<gene>
    <name evidence="2" type="ORF">IQK56_20670</name>
</gene>
<proteinExistence type="predicted"/>
<keyword evidence="1" id="KW-0732">Signal</keyword>
<dbReference type="Proteomes" id="UP000613075">
    <property type="component" value="Unassembled WGS sequence"/>
</dbReference>
<name>A0ABR9SW36_9PSED</name>
<reference evidence="2 3" key="1">
    <citation type="submission" date="2020-10" db="EMBL/GenBank/DDBJ databases">
        <title>The draft genomes of Cyclamen pathogen Pseudomonas sp.</title>
        <authorList>
            <person name="Fujikawa T."/>
            <person name="Sawada H."/>
        </authorList>
    </citation>
    <scope>NUCLEOTIDE SEQUENCE [LARGE SCALE GENOMIC DNA]</scope>
    <source>
        <strain evidence="2 3">MAFF 301449</strain>
    </source>
</reference>
<dbReference type="EMBL" id="JADDUM010000174">
    <property type="protein sequence ID" value="MBE8593135.1"/>
    <property type="molecule type" value="Genomic_DNA"/>
</dbReference>
<evidence type="ECO:0000313" key="2">
    <source>
        <dbReference type="EMBL" id="MBE8593135.1"/>
    </source>
</evidence>
<keyword evidence="3" id="KW-1185">Reference proteome</keyword>
<sequence>MMGKRIEICIFMFAVSMLSISASADCSFVSSKGVDNFAYKVSKENCSLIGFNGESVVTIHVEYPAMKLVSYKHKADNVVTLRISPINVPPFDINRSYFDMEVIGSVDGVDLLKDNEATYRRVGSDGTNAYIVKWQAIFVGRRAYKDKLMVQYTFNHKLSDIKGVDEFVLSFLNTFMAD</sequence>
<protein>
    <submittedName>
        <fullName evidence="2">Uncharacterized protein</fullName>
    </submittedName>
</protein>
<comment type="caution">
    <text evidence="2">The sequence shown here is derived from an EMBL/GenBank/DDBJ whole genome shotgun (WGS) entry which is preliminary data.</text>
</comment>
<feature type="signal peptide" evidence="1">
    <location>
        <begin position="1"/>
        <end position="24"/>
    </location>
</feature>